<gene>
    <name evidence="2" type="ORF">MOE73_08905</name>
</gene>
<reference evidence="2" key="1">
    <citation type="submission" date="2022-02" db="EMBL/GenBank/DDBJ databases">
        <title>Crop Bioprotection Bacillus Genome Sequencing.</title>
        <authorList>
            <person name="Dunlap C."/>
        </authorList>
    </citation>
    <scope>NUCLEOTIDE SEQUENCE</scope>
    <source>
        <strain evidence="2">T20C14</strain>
    </source>
</reference>
<evidence type="ECO:0000313" key="3">
    <source>
        <dbReference type="Proteomes" id="UP001066455"/>
    </source>
</evidence>
<comment type="caution">
    <text evidence="2">The sequence shown here is derived from an EMBL/GenBank/DDBJ whole genome shotgun (WGS) entry which is preliminary data.</text>
</comment>
<accession>A0AA90JA01</accession>
<protein>
    <submittedName>
        <fullName evidence="2">Uncharacterized protein</fullName>
    </submittedName>
</protein>
<dbReference type="Proteomes" id="UP001066455">
    <property type="component" value="Unassembled WGS sequence"/>
</dbReference>
<dbReference type="AlphaFoldDB" id="A0AA90JA01"/>
<evidence type="ECO:0000313" key="2">
    <source>
        <dbReference type="EMBL" id="MCY9280174.1"/>
    </source>
</evidence>
<keyword evidence="1" id="KW-0812">Transmembrane</keyword>
<sequence length="54" mass="6315">MSVGLRDIVKMVLLCAFVWVFTQFIRNYTVFETIGMIVFVIIVYLVASLNKKRK</sequence>
<dbReference type="EMBL" id="JALAXI010000010">
    <property type="protein sequence ID" value="MCY9280174.1"/>
    <property type="molecule type" value="Genomic_DNA"/>
</dbReference>
<name>A0AA90JA01_9BACI</name>
<proteinExistence type="predicted"/>
<organism evidence="2 3">
    <name type="scientific">Bacillus haynesii</name>
    <dbReference type="NCBI Taxonomy" id="1925021"/>
    <lineage>
        <taxon>Bacteria</taxon>
        <taxon>Bacillati</taxon>
        <taxon>Bacillota</taxon>
        <taxon>Bacilli</taxon>
        <taxon>Bacillales</taxon>
        <taxon>Bacillaceae</taxon>
        <taxon>Bacillus</taxon>
    </lineage>
</organism>
<dbReference type="RefSeq" id="WP_268302877.1">
    <property type="nucleotide sequence ID" value="NZ_JALAJL010000001.1"/>
</dbReference>
<keyword evidence="1" id="KW-1133">Transmembrane helix</keyword>
<keyword evidence="1" id="KW-0472">Membrane</keyword>
<evidence type="ECO:0000256" key="1">
    <source>
        <dbReference type="SAM" id="Phobius"/>
    </source>
</evidence>
<feature type="transmembrane region" description="Helical" evidence="1">
    <location>
        <begin position="31"/>
        <end position="49"/>
    </location>
</feature>